<feature type="compositionally biased region" description="Basic residues" evidence="1">
    <location>
        <begin position="93"/>
        <end position="104"/>
    </location>
</feature>
<accession>A0A8J2W9G0</accession>
<proteinExistence type="predicted"/>
<dbReference type="Proteomes" id="UP000789524">
    <property type="component" value="Unassembled WGS sequence"/>
</dbReference>
<dbReference type="EMBL" id="CAKASE010000078">
    <property type="protein sequence ID" value="CAG9578964.1"/>
    <property type="molecule type" value="Genomic_DNA"/>
</dbReference>
<evidence type="ECO:0000313" key="2">
    <source>
        <dbReference type="EMBL" id="CAG9578964.1"/>
    </source>
</evidence>
<comment type="caution">
    <text evidence="2">The sequence shown here is derived from an EMBL/GenBank/DDBJ whole genome shotgun (WGS) entry which is preliminary data.</text>
</comment>
<dbReference type="AlphaFoldDB" id="A0A8J2W9G0"/>
<evidence type="ECO:0000256" key="1">
    <source>
        <dbReference type="SAM" id="MobiDB-lite"/>
    </source>
</evidence>
<sequence>MNLTPVLYTSSASPAHRHRMLSLSNTLIHTYTRPARTAGSTRPYSQLDGLARMESTFYQARVAPPTALIQPITARVPPVGVASHNMADTRHSYVNRRRRRARHS</sequence>
<evidence type="ECO:0000313" key="3">
    <source>
        <dbReference type="Proteomes" id="UP000789524"/>
    </source>
</evidence>
<gene>
    <name evidence="2" type="ORF">DCHRY22_LOCUS12975</name>
</gene>
<keyword evidence="3" id="KW-1185">Reference proteome</keyword>
<reference evidence="2" key="1">
    <citation type="submission" date="2021-09" db="EMBL/GenBank/DDBJ databases">
        <authorList>
            <person name="Martin H S."/>
        </authorList>
    </citation>
    <scope>NUCLEOTIDE SEQUENCE</scope>
</reference>
<protein>
    <submittedName>
        <fullName evidence="2">(African queen) hypothetical protein</fullName>
    </submittedName>
</protein>
<feature type="region of interest" description="Disordered" evidence="1">
    <location>
        <begin position="80"/>
        <end position="104"/>
    </location>
</feature>
<name>A0A8J2W9G0_9NEOP</name>
<organism evidence="2 3">
    <name type="scientific">Danaus chrysippus</name>
    <name type="common">African queen</name>
    <dbReference type="NCBI Taxonomy" id="151541"/>
    <lineage>
        <taxon>Eukaryota</taxon>
        <taxon>Metazoa</taxon>
        <taxon>Ecdysozoa</taxon>
        <taxon>Arthropoda</taxon>
        <taxon>Hexapoda</taxon>
        <taxon>Insecta</taxon>
        <taxon>Pterygota</taxon>
        <taxon>Neoptera</taxon>
        <taxon>Endopterygota</taxon>
        <taxon>Lepidoptera</taxon>
        <taxon>Glossata</taxon>
        <taxon>Ditrysia</taxon>
        <taxon>Papilionoidea</taxon>
        <taxon>Nymphalidae</taxon>
        <taxon>Danainae</taxon>
        <taxon>Danaini</taxon>
        <taxon>Danaina</taxon>
        <taxon>Danaus</taxon>
        <taxon>Anosia</taxon>
    </lineage>
</organism>